<feature type="domain" description="Methyltransferase" evidence="2">
    <location>
        <begin position="234"/>
        <end position="324"/>
    </location>
</feature>
<dbReference type="SUPFAM" id="SSF53335">
    <property type="entry name" value="S-adenosyl-L-methionine-dependent methyltransferases"/>
    <property type="match status" value="1"/>
</dbReference>
<evidence type="ECO:0000256" key="1">
    <source>
        <dbReference type="HAMAP-Rule" id="MF_01584"/>
    </source>
</evidence>
<dbReference type="InterPro" id="IPR007432">
    <property type="entry name" value="DUF480"/>
</dbReference>
<evidence type="ECO:0000313" key="4">
    <source>
        <dbReference type="Proteomes" id="UP001501521"/>
    </source>
</evidence>
<reference evidence="4" key="1">
    <citation type="journal article" date="2019" name="Int. J. Syst. Evol. Microbiol.">
        <title>The Global Catalogue of Microorganisms (GCM) 10K type strain sequencing project: providing services to taxonomists for standard genome sequencing and annotation.</title>
        <authorList>
            <consortium name="The Broad Institute Genomics Platform"/>
            <consortium name="The Broad Institute Genome Sequencing Center for Infectious Disease"/>
            <person name="Wu L."/>
            <person name="Ma J."/>
        </authorList>
    </citation>
    <scope>NUCLEOTIDE SEQUENCE [LARGE SCALE GENOMIC DNA]</scope>
    <source>
        <strain evidence="4">JCM 19125</strain>
    </source>
</reference>
<dbReference type="InterPro" id="IPR036388">
    <property type="entry name" value="WH-like_DNA-bd_sf"/>
</dbReference>
<dbReference type="Pfam" id="PF13649">
    <property type="entry name" value="Methyltransf_25"/>
    <property type="match status" value="1"/>
</dbReference>
<dbReference type="PANTHER" id="PTHR38768:SF1">
    <property type="entry name" value="UPF0502 PROTEIN YCEH"/>
    <property type="match status" value="1"/>
</dbReference>
<accession>A0ABP9FB97</accession>
<comment type="similarity">
    <text evidence="1">Belongs to the UPF0502 family.</text>
</comment>
<keyword evidence="4" id="KW-1185">Reference proteome</keyword>
<evidence type="ECO:0000259" key="2">
    <source>
        <dbReference type="Pfam" id="PF13649"/>
    </source>
</evidence>
<dbReference type="RefSeq" id="WP_345581429.1">
    <property type="nucleotide sequence ID" value="NZ_BAABLV010000024.1"/>
</dbReference>
<dbReference type="PANTHER" id="PTHR38768">
    <property type="entry name" value="UPF0502 PROTEIN YCEH"/>
    <property type="match status" value="1"/>
</dbReference>
<name>A0ABP9FB97_9ACTN</name>
<dbReference type="Pfam" id="PF04337">
    <property type="entry name" value="DUF480"/>
    <property type="match status" value="1"/>
</dbReference>
<comment type="caution">
    <text evidence="3">The sequence shown here is derived from an EMBL/GenBank/DDBJ whole genome shotgun (WGS) entry which is preliminary data.</text>
</comment>
<dbReference type="InterPro" id="IPR041698">
    <property type="entry name" value="Methyltransf_25"/>
</dbReference>
<proteinExistence type="inferred from homology"/>
<dbReference type="Gene3D" id="1.10.10.10">
    <property type="entry name" value="Winged helix-like DNA-binding domain superfamily/Winged helix DNA-binding domain"/>
    <property type="match status" value="2"/>
</dbReference>
<sequence length="391" mass="42845">MTALPILTAEEQRVLGCLLEKEVTVPASYPLTLNALRTACNQSSSREPVVDYDERQVQDAVRALKDRGLVRVTWMDYGKRTLKYSQAAVEVLDLPDDERALLTVLLLRGAQAPGELKTRTDRLHGFGGRDEVEAVLQRMAQRDEPLVRQLERKPGQQDNRWIHLLGDVPAEVGPAVAVDREQVLTDGVEARDEALIAAYDALADLEPDPMPTTAFEDWFITHVAELAGPHQTADVGCGLGDTTLLLAEAGALPTGFDLSPRMVEQARERNLDVEFQVGDFRKLLRPGNDAGWGAILAWYAFIHLAPSEFAAVVKHLAQTLLPDGVLAFAVHVGNAVEPVTRWQGEEVAVPLVLHDPAEVRRAVAAAGLKAQSFLVSDDEGPDRLYLIAQPE</sequence>
<dbReference type="Proteomes" id="UP001501521">
    <property type="component" value="Unassembled WGS sequence"/>
</dbReference>
<evidence type="ECO:0000313" key="3">
    <source>
        <dbReference type="EMBL" id="GAA4898403.1"/>
    </source>
</evidence>
<dbReference type="EMBL" id="BAABLV010000024">
    <property type="protein sequence ID" value="GAA4898403.1"/>
    <property type="molecule type" value="Genomic_DNA"/>
</dbReference>
<dbReference type="SUPFAM" id="SSF46785">
    <property type="entry name" value="Winged helix' DNA-binding domain"/>
    <property type="match status" value="2"/>
</dbReference>
<dbReference type="CDD" id="cd02440">
    <property type="entry name" value="AdoMet_MTases"/>
    <property type="match status" value="1"/>
</dbReference>
<gene>
    <name evidence="3" type="ORF">GCM10025789_15370</name>
</gene>
<dbReference type="InterPro" id="IPR029063">
    <property type="entry name" value="SAM-dependent_MTases_sf"/>
</dbReference>
<protein>
    <recommendedName>
        <fullName evidence="2">Methyltransferase domain-containing protein</fullName>
    </recommendedName>
</protein>
<dbReference type="InterPro" id="IPR036390">
    <property type="entry name" value="WH_DNA-bd_sf"/>
</dbReference>
<dbReference type="Gene3D" id="3.40.50.150">
    <property type="entry name" value="Vaccinia Virus protein VP39"/>
    <property type="match status" value="1"/>
</dbReference>
<dbReference type="HAMAP" id="MF_01584">
    <property type="entry name" value="UPF0502"/>
    <property type="match status" value="1"/>
</dbReference>
<organism evidence="3 4">
    <name type="scientific">Tessaracoccus lubricantis</name>
    <dbReference type="NCBI Taxonomy" id="545543"/>
    <lineage>
        <taxon>Bacteria</taxon>
        <taxon>Bacillati</taxon>
        <taxon>Actinomycetota</taxon>
        <taxon>Actinomycetes</taxon>
        <taxon>Propionibacteriales</taxon>
        <taxon>Propionibacteriaceae</taxon>
        <taxon>Tessaracoccus</taxon>
    </lineage>
</organism>